<gene>
    <name evidence="1" type="ORF">GCM10009798_36380</name>
</gene>
<reference evidence="1 2" key="1">
    <citation type="journal article" date="2019" name="Int. J. Syst. Evol. Microbiol.">
        <title>The Global Catalogue of Microorganisms (GCM) 10K type strain sequencing project: providing services to taxonomists for standard genome sequencing and annotation.</title>
        <authorList>
            <consortium name="The Broad Institute Genomics Platform"/>
            <consortium name="The Broad Institute Genome Sequencing Center for Infectious Disease"/>
            <person name="Wu L."/>
            <person name="Ma J."/>
        </authorList>
    </citation>
    <scope>NUCLEOTIDE SEQUENCE [LARGE SCALE GENOMIC DNA]</scope>
    <source>
        <strain evidence="1 2">JCM 15309</strain>
    </source>
</reference>
<name>A0ABN2RN46_9ACTN</name>
<dbReference type="InterPro" id="IPR029016">
    <property type="entry name" value="GAF-like_dom_sf"/>
</dbReference>
<protein>
    <recommendedName>
        <fullName evidence="3">ANTAR domain-containing protein</fullName>
    </recommendedName>
</protein>
<organism evidence="1 2">
    <name type="scientific">Nocardioides panacihumi</name>
    <dbReference type="NCBI Taxonomy" id="400774"/>
    <lineage>
        <taxon>Bacteria</taxon>
        <taxon>Bacillati</taxon>
        <taxon>Actinomycetota</taxon>
        <taxon>Actinomycetes</taxon>
        <taxon>Propionibacteriales</taxon>
        <taxon>Nocardioidaceae</taxon>
        <taxon>Nocardioides</taxon>
    </lineage>
</organism>
<evidence type="ECO:0000313" key="2">
    <source>
        <dbReference type="Proteomes" id="UP001500571"/>
    </source>
</evidence>
<dbReference type="Proteomes" id="UP001500571">
    <property type="component" value="Unassembled WGS sequence"/>
</dbReference>
<dbReference type="EMBL" id="BAAAPB010000004">
    <property type="protein sequence ID" value="GAA1971987.1"/>
    <property type="molecule type" value="Genomic_DNA"/>
</dbReference>
<evidence type="ECO:0000313" key="1">
    <source>
        <dbReference type="EMBL" id="GAA1971987.1"/>
    </source>
</evidence>
<accession>A0ABN2RN46</accession>
<evidence type="ECO:0008006" key="3">
    <source>
        <dbReference type="Google" id="ProtNLM"/>
    </source>
</evidence>
<keyword evidence="2" id="KW-1185">Reference proteome</keyword>
<dbReference type="SUPFAM" id="SSF55781">
    <property type="entry name" value="GAF domain-like"/>
    <property type="match status" value="1"/>
</dbReference>
<comment type="caution">
    <text evidence="1">The sequence shown here is derived from an EMBL/GenBank/DDBJ whole genome shotgun (WGS) entry which is preliminary data.</text>
</comment>
<dbReference type="Gene3D" id="3.30.450.40">
    <property type="match status" value="1"/>
</dbReference>
<proteinExistence type="predicted"/>
<sequence>MTPMEPLPQTVEALRELESPADAGVRLQQLLALAARAKEVVPDLVGVSIARTDPQLTFTVVASAPEVAMLDAIQYAAGGPCVDAGRHEQVREFEESDALDEERWRLFAQATAARAVRTTLTLPVMDAEGVIGTVNLYAASRRAFVGHHEELADVFGAWPAGAITNADLSFTTRREAEAAPQRVRETGVIEAAAAVIAIDRDVDLETGEAILHDAATQAGVSVLEVAREVLHAQDEDDGGFAPD</sequence>
<dbReference type="RefSeq" id="WP_344047297.1">
    <property type="nucleotide sequence ID" value="NZ_BAAAPB010000004.1"/>
</dbReference>